<keyword evidence="3" id="KW-1185">Reference proteome</keyword>
<gene>
    <name evidence="2" type="ORF">PFY00_03425</name>
</gene>
<dbReference type="Pfam" id="PF12973">
    <property type="entry name" value="Cupin_7"/>
    <property type="match status" value="1"/>
</dbReference>
<accession>A0ABT4XPB2</accession>
<feature type="domain" description="ChrR-like cupin" evidence="1">
    <location>
        <begin position="106"/>
        <end position="196"/>
    </location>
</feature>
<evidence type="ECO:0000313" key="3">
    <source>
        <dbReference type="Proteomes" id="UP001210720"/>
    </source>
</evidence>
<name>A0ABT4XPB2_9RHOB</name>
<dbReference type="InterPro" id="IPR041916">
    <property type="entry name" value="Anti_sigma_zinc_sf"/>
</dbReference>
<dbReference type="InterPro" id="IPR012807">
    <property type="entry name" value="Anti-sigma_ChrR"/>
</dbReference>
<dbReference type="InterPro" id="IPR025979">
    <property type="entry name" value="ChrR-like_cupin_dom"/>
</dbReference>
<evidence type="ECO:0000259" key="1">
    <source>
        <dbReference type="Pfam" id="PF12973"/>
    </source>
</evidence>
<organism evidence="2 3">
    <name type="scientific">Thalassococcus lentus</name>
    <dbReference type="NCBI Taxonomy" id="1210524"/>
    <lineage>
        <taxon>Bacteria</taxon>
        <taxon>Pseudomonadati</taxon>
        <taxon>Pseudomonadota</taxon>
        <taxon>Alphaproteobacteria</taxon>
        <taxon>Rhodobacterales</taxon>
        <taxon>Roseobacteraceae</taxon>
        <taxon>Thalassococcus</taxon>
    </lineage>
</organism>
<dbReference type="SUPFAM" id="SSF51182">
    <property type="entry name" value="RmlC-like cupins"/>
    <property type="match status" value="1"/>
</dbReference>
<protein>
    <submittedName>
        <fullName evidence="2">ChrR family anti-sigma-E factor</fullName>
    </submittedName>
</protein>
<dbReference type="NCBIfam" id="TIGR02451">
    <property type="entry name" value="anti_sig_ChrR"/>
    <property type="match status" value="1"/>
</dbReference>
<dbReference type="Proteomes" id="UP001210720">
    <property type="component" value="Unassembled WGS sequence"/>
</dbReference>
<sequence>MTQDINHHLTDDLIMAYSAGILPEAVNLIVATHISLCDECRAAVESHDALGGAVIENTEAVEVSEACLSGALDLIRNGAWSAPETPVYKDDPVLPAPLRDYVGGSLDDVNWRPVGMGVKQAILPTEDGEATARLLFIPAGTAIPDHGHKGMELTLVLKGAFSDDDGYFARGDIEVAHEDVHHTPVADISEDCICLAVTDAPLQFKGLIPRLAQPFLKI</sequence>
<dbReference type="Gene3D" id="1.10.10.1320">
    <property type="entry name" value="Anti-sigma factor, zinc-finger domain"/>
    <property type="match status" value="1"/>
</dbReference>
<reference evidence="2 3" key="1">
    <citation type="submission" date="2023-01" db="EMBL/GenBank/DDBJ databases">
        <title>Thalassococcus onchidii sp. nov., isolated from a marine invertebrate from the South China Sea.</title>
        <authorList>
            <person name="Xu S."/>
            <person name="Liu Z."/>
            <person name="Xu Y."/>
        </authorList>
    </citation>
    <scope>NUCLEOTIDE SEQUENCE [LARGE SCALE GENOMIC DNA]</scope>
    <source>
        <strain evidence="2 3">KCTC 32084</strain>
    </source>
</reference>
<dbReference type="InterPro" id="IPR014710">
    <property type="entry name" value="RmlC-like_jellyroll"/>
</dbReference>
<dbReference type="InterPro" id="IPR011051">
    <property type="entry name" value="RmlC_Cupin_sf"/>
</dbReference>
<proteinExistence type="predicted"/>
<evidence type="ECO:0000313" key="2">
    <source>
        <dbReference type="EMBL" id="MDA7423765.1"/>
    </source>
</evidence>
<dbReference type="RefSeq" id="WP_271431099.1">
    <property type="nucleotide sequence ID" value="NZ_JAQIOY010000001.1"/>
</dbReference>
<dbReference type="EMBL" id="JAQIOY010000001">
    <property type="protein sequence ID" value="MDA7423765.1"/>
    <property type="molecule type" value="Genomic_DNA"/>
</dbReference>
<dbReference type="CDD" id="cd20301">
    <property type="entry name" value="cupin_ChrR"/>
    <property type="match status" value="1"/>
</dbReference>
<dbReference type="Gene3D" id="2.60.120.10">
    <property type="entry name" value="Jelly Rolls"/>
    <property type="match status" value="1"/>
</dbReference>
<comment type="caution">
    <text evidence="2">The sequence shown here is derived from an EMBL/GenBank/DDBJ whole genome shotgun (WGS) entry which is preliminary data.</text>
</comment>